<sequence>MGASGKWFRSLVTFKPLHEPINHEKMGDKKSKKKWKLWRSSSEGFGSSSSKSFKMRHVVAAPLASDSSFMADDLLAAAMATIVRAQPKDFRAVKREWAAIRIQTAFRGLLARRALRALKAVVRIQAIFRGRLVRKQAAVTLRCMQALVRVQARVRAQCLVSSEEQSLHELDDPTKEAEKGWCDIPGTLEEVKAKQQIRQQGAKKRERAMAYSVSRSYGNGSPNFRANKQQPLSRRHHQRPHGDSPDWDWLDRWMSTKPWETRTIEEPDSTVSRKSEDNIVSFHSTSSEQRDSLKQKTKNPKTSILTRPANQ</sequence>
<dbReference type="InterPro" id="IPR000048">
    <property type="entry name" value="IQ_motif_EF-hand-BS"/>
</dbReference>
<keyword evidence="1" id="KW-0112">Calmodulin-binding</keyword>
<evidence type="ECO:0000256" key="1">
    <source>
        <dbReference type="ARBA" id="ARBA00022860"/>
    </source>
</evidence>
<accession>A0A7J8XV68</accession>
<protein>
    <submittedName>
        <fullName evidence="5">Uncharacterized protein</fullName>
    </submittedName>
</protein>
<evidence type="ECO:0000313" key="6">
    <source>
        <dbReference type="Proteomes" id="UP000593577"/>
    </source>
</evidence>
<feature type="compositionally biased region" description="Basic and acidic residues" evidence="4">
    <location>
        <begin position="259"/>
        <end position="277"/>
    </location>
</feature>
<evidence type="ECO:0000256" key="3">
    <source>
        <dbReference type="ARBA" id="ARBA00045534"/>
    </source>
</evidence>
<dbReference type="PANTHER" id="PTHR32295">
    <property type="entry name" value="IQ-DOMAIN 5-RELATED"/>
    <property type="match status" value="1"/>
</dbReference>
<feature type="non-terminal residue" evidence="5">
    <location>
        <position position="1"/>
    </location>
</feature>
<proteinExistence type="inferred from homology"/>
<feature type="region of interest" description="Disordered" evidence="4">
    <location>
        <begin position="196"/>
        <end position="311"/>
    </location>
</feature>
<name>A0A7J8XV68_GOSAI</name>
<feature type="compositionally biased region" description="Polar residues" evidence="4">
    <location>
        <begin position="300"/>
        <end position="311"/>
    </location>
</feature>
<gene>
    <name evidence="5" type="ORF">Goari_008815</name>
</gene>
<dbReference type="Proteomes" id="UP000593577">
    <property type="component" value="Unassembled WGS sequence"/>
</dbReference>
<evidence type="ECO:0000313" key="5">
    <source>
        <dbReference type="EMBL" id="MBA0691173.1"/>
    </source>
</evidence>
<dbReference type="InterPro" id="IPR027417">
    <property type="entry name" value="P-loop_NTPase"/>
</dbReference>
<dbReference type="SUPFAM" id="SSF52540">
    <property type="entry name" value="P-loop containing nucleoside triphosphate hydrolases"/>
    <property type="match status" value="1"/>
</dbReference>
<dbReference type="PANTHER" id="PTHR32295:SF126">
    <property type="entry name" value="PROTEIN IQ-DOMAIN 8"/>
    <property type="match status" value="1"/>
</dbReference>
<dbReference type="Gene3D" id="1.20.5.190">
    <property type="match status" value="1"/>
</dbReference>
<evidence type="ECO:0000256" key="4">
    <source>
        <dbReference type="SAM" id="MobiDB-lite"/>
    </source>
</evidence>
<dbReference type="AlphaFoldDB" id="A0A7J8XV68"/>
<dbReference type="SMART" id="SM00015">
    <property type="entry name" value="IQ"/>
    <property type="match status" value="2"/>
</dbReference>
<comment type="caution">
    <text evidence="5">The sequence shown here is derived from an EMBL/GenBank/DDBJ whole genome shotgun (WGS) entry which is preliminary data.</text>
</comment>
<dbReference type="PROSITE" id="PS50096">
    <property type="entry name" value="IQ"/>
    <property type="match status" value="2"/>
</dbReference>
<dbReference type="GO" id="GO:0005516">
    <property type="term" value="F:calmodulin binding"/>
    <property type="evidence" value="ECO:0007669"/>
    <property type="project" value="UniProtKB-KW"/>
</dbReference>
<comment type="function">
    <text evidence="3">May be involved in cooperative interactions with calmodulins or calmodulin-like proteins. Recruits calmodulin proteins to microtubules, thus being a potential scaffold in cellular signaling and trafficking. May associate with nucleic acids and regulate gene expression at the transcriptional or post-transcriptional level.</text>
</comment>
<keyword evidence="6" id="KW-1185">Reference proteome</keyword>
<reference evidence="5 6" key="1">
    <citation type="journal article" date="2019" name="Genome Biol. Evol.">
        <title>Insights into the evolution of the New World diploid cottons (Gossypium, subgenus Houzingenia) based on genome sequencing.</title>
        <authorList>
            <person name="Grover C.E."/>
            <person name="Arick M.A. 2nd"/>
            <person name="Thrash A."/>
            <person name="Conover J.L."/>
            <person name="Sanders W.S."/>
            <person name="Peterson D.G."/>
            <person name="Frelichowski J.E."/>
            <person name="Scheffler J.A."/>
            <person name="Scheffler B.E."/>
            <person name="Wendel J.F."/>
        </authorList>
    </citation>
    <scope>NUCLEOTIDE SEQUENCE [LARGE SCALE GENOMIC DNA]</scope>
    <source>
        <strain evidence="5">185</strain>
        <tissue evidence="5">Leaf</tissue>
    </source>
</reference>
<dbReference type="EMBL" id="JABFAA010000009">
    <property type="protein sequence ID" value="MBA0691173.1"/>
    <property type="molecule type" value="Genomic_DNA"/>
</dbReference>
<comment type="similarity">
    <text evidence="2">Belongs to the IQD family.</text>
</comment>
<evidence type="ECO:0000256" key="2">
    <source>
        <dbReference type="ARBA" id="ARBA00024341"/>
    </source>
</evidence>
<organism evidence="5 6">
    <name type="scientific">Gossypium aridum</name>
    <name type="common">American cotton</name>
    <name type="synonym">Erioxylum aridum</name>
    <dbReference type="NCBI Taxonomy" id="34290"/>
    <lineage>
        <taxon>Eukaryota</taxon>
        <taxon>Viridiplantae</taxon>
        <taxon>Streptophyta</taxon>
        <taxon>Embryophyta</taxon>
        <taxon>Tracheophyta</taxon>
        <taxon>Spermatophyta</taxon>
        <taxon>Magnoliopsida</taxon>
        <taxon>eudicotyledons</taxon>
        <taxon>Gunneridae</taxon>
        <taxon>Pentapetalae</taxon>
        <taxon>rosids</taxon>
        <taxon>malvids</taxon>
        <taxon>Malvales</taxon>
        <taxon>Malvaceae</taxon>
        <taxon>Malvoideae</taxon>
        <taxon>Gossypium</taxon>
    </lineage>
</organism>
<feature type="compositionally biased region" description="Polar residues" evidence="4">
    <location>
        <begin position="213"/>
        <end position="232"/>
    </location>
</feature>
<dbReference type="Pfam" id="PF00612">
    <property type="entry name" value="IQ"/>
    <property type="match status" value="2"/>
</dbReference>